<dbReference type="AlphaFoldDB" id="A0A2W5T1X2"/>
<evidence type="ECO:0000256" key="1">
    <source>
        <dbReference type="SAM" id="SignalP"/>
    </source>
</evidence>
<feature type="signal peptide" evidence="1">
    <location>
        <begin position="1"/>
        <end position="30"/>
    </location>
</feature>
<protein>
    <submittedName>
        <fullName evidence="2">Uncharacterized protein</fullName>
    </submittedName>
</protein>
<dbReference type="Proteomes" id="UP000249061">
    <property type="component" value="Unassembled WGS sequence"/>
</dbReference>
<name>A0A2W5T1X2_9BACT</name>
<reference evidence="2 3" key="1">
    <citation type="submission" date="2017-08" db="EMBL/GenBank/DDBJ databases">
        <title>Infants hospitalized years apart are colonized by the same room-sourced microbial strains.</title>
        <authorList>
            <person name="Brooks B."/>
            <person name="Olm M.R."/>
            <person name="Firek B.A."/>
            <person name="Baker R."/>
            <person name="Thomas B.C."/>
            <person name="Morowitz M.J."/>
            <person name="Banfield J.F."/>
        </authorList>
    </citation>
    <scope>NUCLEOTIDE SEQUENCE [LARGE SCALE GENOMIC DNA]</scope>
    <source>
        <strain evidence="2">S2_003_000_R2_14</strain>
    </source>
</reference>
<organism evidence="2 3">
    <name type="scientific">Archangium gephyra</name>
    <dbReference type="NCBI Taxonomy" id="48"/>
    <lineage>
        <taxon>Bacteria</taxon>
        <taxon>Pseudomonadati</taxon>
        <taxon>Myxococcota</taxon>
        <taxon>Myxococcia</taxon>
        <taxon>Myxococcales</taxon>
        <taxon>Cystobacterineae</taxon>
        <taxon>Archangiaceae</taxon>
        <taxon>Archangium</taxon>
    </lineage>
</organism>
<evidence type="ECO:0000313" key="2">
    <source>
        <dbReference type="EMBL" id="PZR08037.1"/>
    </source>
</evidence>
<keyword evidence="1" id="KW-0732">Signal</keyword>
<accession>A0A2W5T1X2</accession>
<sequence>MIAAARAHFAFHARVRTLLLVSFCSATALAEQTVDVHVGRLDAKYTVYSPPSAACEAEPQWLAEELRSVNSLLEAFLANGTTFSEAQLPMLEQAGKQLPKLVEVHEATLKALSNCPLGKTAQFQNILEKGASLMARAKVDVPRLPELAKFTRHRVKLDKWEKQRDAQRDAARAGCDGKGEPKLFFAQEDEFGTRLFEFCDGGIVTAPPGSAPWNYTPPDDAGRDPKTTTMRIQNAKLFPAAQVLVAPRP</sequence>
<comment type="caution">
    <text evidence="2">The sequence shown here is derived from an EMBL/GenBank/DDBJ whole genome shotgun (WGS) entry which is preliminary data.</text>
</comment>
<feature type="chain" id="PRO_5015958370" evidence="1">
    <location>
        <begin position="31"/>
        <end position="249"/>
    </location>
</feature>
<gene>
    <name evidence="2" type="ORF">DI536_25715</name>
</gene>
<dbReference type="EMBL" id="QFQP01000027">
    <property type="protein sequence ID" value="PZR08037.1"/>
    <property type="molecule type" value="Genomic_DNA"/>
</dbReference>
<proteinExistence type="predicted"/>
<evidence type="ECO:0000313" key="3">
    <source>
        <dbReference type="Proteomes" id="UP000249061"/>
    </source>
</evidence>